<proteinExistence type="predicted"/>
<dbReference type="Proteomes" id="UP000054047">
    <property type="component" value="Unassembled WGS sequence"/>
</dbReference>
<dbReference type="InterPro" id="IPR036691">
    <property type="entry name" value="Endo/exonu/phosph_ase_sf"/>
</dbReference>
<organism evidence="1 2">
    <name type="scientific">Ancylostoma duodenale</name>
    <dbReference type="NCBI Taxonomy" id="51022"/>
    <lineage>
        <taxon>Eukaryota</taxon>
        <taxon>Metazoa</taxon>
        <taxon>Ecdysozoa</taxon>
        <taxon>Nematoda</taxon>
        <taxon>Chromadorea</taxon>
        <taxon>Rhabditida</taxon>
        <taxon>Rhabditina</taxon>
        <taxon>Rhabditomorpha</taxon>
        <taxon>Strongyloidea</taxon>
        <taxon>Ancylostomatidae</taxon>
        <taxon>Ancylostomatinae</taxon>
        <taxon>Ancylostoma</taxon>
    </lineage>
</organism>
<keyword evidence="2" id="KW-1185">Reference proteome</keyword>
<evidence type="ECO:0000313" key="2">
    <source>
        <dbReference type="Proteomes" id="UP000054047"/>
    </source>
</evidence>
<gene>
    <name evidence="1" type="ORF">ANCDUO_16624</name>
</gene>
<sequence>MPDWEFQIPEPQDRIDFIFFKGGVSPDSGNIFPVESFLYSGAEPLKPIPDHIYNDYPSDHFALITEFHYMSSSGCQPCS</sequence>
<name>A0A0C2G2X4_9BILA</name>
<dbReference type="OrthoDB" id="276515at2759"/>
<reference evidence="1 2" key="1">
    <citation type="submission" date="2013-12" db="EMBL/GenBank/DDBJ databases">
        <title>Draft genome of the parsitic nematode Ancylostoma duodenale.</title>
        <authorList>
            <person name="Mitreva M."/>
        </authorList>
    </citation>
    <scope>NUCLEOTIDE SEQUENCE [LARGE SCALE GENOMIC DNA]</scope>
    <source>
        <strain evidence="1 2">Zhejiang</strain>
    </source>
</reference>
<dbReference type="EMBL" id="KN741663">
    <property type="protein sequence ID" value="KIH53254.1"/>
    <property type="molecule type" value="Genomic_DNA"/>
</dbReference>
<accession>A0A0C2G2X4</accession>
<protein>
    <recommendedName>
        <fullName evidence="3">Endonuclease/exonuclease/phosphatase domain-containing protein</fullName>
    </recommendedName>
</protein>
<evidence type="ECO:0000313" key="1">
    <source>
        <dbReference type="EMBL" id="KIH53254.1"/>
    </source>
</evidence>
<dbReference type="Gene3D" id="3.60.10.10">
    <property type="entry name" value="Endonuclease/exonuclease/phosphatase"/>
    <property type="match status" value="1"/>
</dbReference>
<evidence type="ECO:0008006" key="3">
    <source>
        <dbReference type="Google" id="ProtNLM"/>
    </source>
</evidence>
<dbReference type="AlphaFoldDB" id="A0A0C2G2X4"/>